<accession>A0A6P9A3J7</accession>
<feature type="compositionally biased region" description="Acidic residues" evidence="1">
    <location>
        <begin position="22"/>
        <end position="32"/>
    </location>
</feature>
<dbReference type="RefSeq" id="XP_034252427.1">
    <property type="nucleotide sequence ID" value="XM_034396536.1"/>
</dbReference>
<evidence type="ECO:0000313" key="3">
    <source>
        <dbReference type="Proteomes" id="UP000515158"/>
    </source>
</evidence>
<evidence type="ECO:0000259" key="2">
    <source>
        <dbReference type="PROSITE" id="PS50181"/>
    </source>
</evidence>
<dbReference type="SUPFAM" id="SSF81383">
    <property type="entry name" value="F-box domain"/>
    <property type="match status" value="1"/>
</dbReference>
<proteinExistence type="predicted"/>
<dbReference type="Gene3D" id="1.20.1280.50">
    <property type="match status" value="1"/>
</dbReference>
<feature type="domain" description="F-box" evidence="2">
    <location>
        <begin position="40"/>
        <end position="86"/>
    </location>
</feature>
<dbReference type="AlphaFoldDB" id="A0A6P9A3J7"/>
<dbReference type="InterPro" id="IPR001810">
    <property type="entry name" value="F-box_dom"/>
</dbReference>
<evidence type="ECO:0000313" key="4">
    <source>
        <dbReference type="RefSeq" id="XP_034252427.1"/>
    </source>
</evidence>
<name>A0A6P9A3J7_THRPL</name>
<feature type="region of interest" description="Disordered" evidence="1">
    <location>
        <begin position="1"/>
        <end position="40"/>
    </location>
</feature>
<dbReference type="GeneID" id="117651928"/>
<dbReference type="PROSITE" id="PS50181">
    <property type="entry name" value="FBOX"/>
    <property type="match status" value="1"/>
</dbReference>
<reference evidence="4" key="1">
    <citation type="submission" date="2025-08" db="UniProtKB">
        <authorList>
            <consortium name="RefSeq"/>
        </authorList>
    </citation>
    <scope>IDENTIFICATION</scope>
    <source>
        <tissue evidence="4">Total insect</tissue>
    </source>
</reference>
<keyword evidence="3" id="KW-1185">Reference proteome</keyword>
<dbReference type="InParanoid" id="A0A6P9A3J7"/>
<protein>
    <submittedName>
        <fullName evidence="4">Uncharacterized protein LOC117651928</fullName>
    </submittedName>
</protein>
<dbReference type="InterPro" id="IPR032675">
    <property type="entry name" value="LRR_dom_sf"/>
</dbReference>
<dbReference type="Gene3D" id="3.80.10.10">
    <property type="entry name" value="Ribonuclease Inhibitor"/>
    <property type="match status" value="1"/>
</dbReference>
<gene>
    <name evidence="4" type="primary">LOC117651928</name>
</gene>
<organism evidence="4">
    <name type="scientific">Thrips palmi</name>
    <name type="common">Melon thrips</name>
    <dbReference type="NCBI Taxonomy" id="161013"/>
    <lineage>
        <taxon>Eukaryota</taxon>
        <taxon>Metazoa</taxon>
        <taxon>Ecdysozoa</taxon>
        <taxon>Arthropoda</taxon>
        <taxon>Hexapoda</taxon>
        <taxon>Insecta</taxon>
        <taxon>Pterygota</taxon>
        <taxon>Neoptera</taxon>
        <taxon>Paraneoptera</taxon>
        <taxon>Thysanoptera</taxon>
        <taxon>Terebrantia</taxon>
        <taxon>Thripoidea</taxon>
        <taxon>Thripidae</taxon>
        <taxon>Thrips</taxon>
    </lineage>
</organism>
<dbReference type="Pfam" id="PF12937">
    <property type="entry name" value="F-box-like"/>
    <property type="match status" value="1"/>
</dbReference>
<sequence>MEDHEKIHRKVCVPKALSEESASSEESSESDETTPSISQDSPLLRVPEEVLLQVCRSLQGSDLVRLGWVCHSLRVLCRNARAWRHVKFPGGENWSHAELRQGRAPPNKCRKLRPKQYGVLRVAPALHTLTVSHQWPPVNLLRCTNNVKVFEFEWEMDLEDEDKNKLYHTIRHYRHHLEKVKVPFLEGIKTFRLIDGLTKIQELYVGNQLVKVYPGSEKTITSLTLGWSVSGKTAAEIIKANRDSLSSFSVDIYTGDNLWMDASPKSAFCRALRLCTGLRDASIPTWGDISIIDSFPLLRSLTIFSFGKEQHLAAKHFFEASRVVRGLHKLSLHMGQSTHRGLIQVVACSCAALRDLGLLYVNPVSRQAPRDLHVILGRLGDLERLTLSSLMVPCSVFRGLAAGSLPNLAELTLDSCLVTNQGRAALEAMQAQRQDLAVVGTRPKLAQAWLASRCTDSMCQASSDCDEDDPV</sequence>
<evidence type="ECO:0000256" key="1">
    <source>
        <dbReference type="SAM" id="MobiDB-lite"/>
    </source>
</evidence>
<dbReference type="InterPro" id="IPR036047">
    <property type="entry name" value="F-box-like_dom_sf"/>
</dbReference>
<dbReference type="KEGG" id="tpal:117651928"/>
<dbReference type="Proteomes" id="UP000515158">
    <property type="component" value="Unplaced"/>
</dbReference>
<dbReference type="SUPFAM" id="SSF52047">
    <property type="entry name" value="RNI-like"/>
    <property type="match status" value="1"/>
</dbReference>